<sequence length="165" mass="17682">MELLYLTPHSWVRERRKLFRFVLGFGEKRITLAALRAMRGLDPSWLDIGVNGHARAAVVVVKRKGALAGIGFAADGGDGGCLLVVHPDARRSGTGTAIMKALITRLGFLACHVASDNIPSMALCFGLGMKAVSIHRGPTGKSTLRFERGIRHEPACSGHSDALPQ</sequence>
<reference evidence="2 3" key="1">
    <citation type="submission" date="2016-05" db="EMBL/GenBank/DDBJ databases">
        <title>Paenibacillus oryzae. sp. nov., isolated from the rice root.</title>
        <authorList>
            <person name="Zhang J."/>
            <person name="Zhang X."/>
        </authorList>
    </citation>
    <scope>NUCLEOTIDE SEQUENCE [LARGE SCALE GENOMIC DNA]</scope>
    <source>
        <strain evidence="2 3">1DrF-4</strain>
    </source>
</reference>
<protein>
    <recommendedName>
        <fullName evidence="1">N-acetyltransferase domain-containing protein</fullName>
    </recommendedName>
</protein>
<accession>A0A1A5YBG7</accession>
<gene>
    <name evidence="2" type="ORF">A7K91_09510</name>
</gene>
<feature type="domain" description="N-acetyltransferase" evidence="1">
    <location>
        <begin position="1"/>
        <end position="151"/>
    </location>
</feature>
<dbReference type="STRING" id="1844972.A7K91_09510"/>
<dbReference type="GO" id="GO:0016747">
    <property type="term" value="F:acyltransferase activity, transferring groups other than amino-acyl groups"/>
    <property type="evidence" value="ECO:0007669"/>
    <property type="project" value="InterPro"/>
</dbReference>
<comment type="caution">
    <text evidence="2">The sequence shown here is derived from an EMBL/GenBank/DDBJ whole genome shotgun (WGS) entry which is preliminary data.</text>
</comment>
<dbReference type="RefSeq" id="WP_068686828.1">
    <property type="nucleotide sequence ID" value="NZ_LYPA01000076.1"/>
</dbReference>
<organism evidence="2 3">
    <name type="scientific">Paenibacillus oryzae</name>
    <dbReference type="NCBI Taxonomy" id="1844972"/>
    <lineage>
        <taxon>Bacteria</taxon>
        <taxon>Bacillati</taxon>
        <taxon>Bacillota</taxon>
        <taxon>Bacilli</taxon>
        <taxon>Bacillales</taxon>
        <taxon>Paenibacillaceae</taxon>
        <taxon>Paenibacillus</taxon>
    </lineage>
</organism>
<proteinExistence type="predicted"/>
<dbReference type="InterPro" id="IPR000182">
    <property type="entry name" value="GNAT_dom"/>
</dbReference>
<name>A0A1A5YBG7_9BACL</name>
<keyword evidence="3" id="KW-1185">Reference proteome</keyword>
<evidence type="ECO:0000259" key="1">
    <source>
        <dbReference type="PROSITE" id="PS51186"/>
    </source>
</evidence>
<dbReference type="SUPFAM" id="SSF55729">
    <property type="entry name" value="Acyl-CoA N-acyltransferases (Nat)"/>
    <property type="match status" value="1"/>
</dbReference>
<dbReference type="AlphaFoldDB" id="A0A1A5YBG7"/>
<dbReference type="Gene3D" id="3.40.630.30">
    <property type="match status" value="1"/>
</dbReference>
<dbReference type="EMBL" id="LYPA01000076">
    <property type="protein sequence ID" value="OBR62944.1"/>
    <property type="molecule type" value="Genomic_DNA"/>
</dbReference>
<evidence type="ECO:0000313" key="2">
    <source>
        <dbReference type="EMBL" id="OBR62944.1"/>
    </source>
</evidence>
<dbReference type="Proteomes" id="UP000092024">
    <property type="component" value="Unassembled WGS sequence"/>
</dbReference>
<dbReference type="PROSITE" id="PS51186">
    <property type="entry name" value="GNAT"/>
    <property type="match status" value="1"/>
</dbReference>
<evidence type="ECO:0000313" key="3">
    <source>
        <dbReference type="Proteomes" id="UP000092024"/>
    </source>
</evidence>
<dbReference type="Pfam" id="PF00583">
    <property type="entry name" value="Acetyltransf_1"/>
    <property type="match status" value="1"/>
</dbReference>
<dbReference type="InterPro" id="IPR016181">
    <property type="entry name" value="Acyl_CoA_acyltransferase"/>
</dbReference>